<evidence type="ECO:0000313" key="3">
    <source>
        <dbReference type="Proteomes" id="UP000727407"/>
    </source>
</evidence>
<accession>A0A8J4XCQ1</accession>
<name>A0A8J4XCQ1_CLAMG</name>
<keyword evidence="3" id="KW-1185">Reference proteome</keyword>
<proteinExistence type="predicted"/>
<protein>
    <submittedName>
        <fullName evidence="2">Protein TANC1</fullName>
    </submittedName>
</protein>
<gene>
    <name evidence="2" type="primary">Tanc1</name>
    <name evidence="2" type="ORF">DAT39_014230</name>
</gene>
<evidence type="ECO:0000256" key="1">
    <source>
        <dbReference type="SAM" id="MobiDB-lite"/>
    </source>
</evidence>
<feature type="compositionally biased region" description="Polar residues" evidence="1">
    <location>
        <begin position="78"/>
        <end position="92"/>
    </location>
</feature>
<feature type="region of interest" description="Disordered" evidence="1">
    <location>
        <begin position="1"/>
        <end position="92"/>
    </location>
</feature>
<feature type="compositionally biased region" description="Polar residues" evidence="1">
    <location>
        <begin position="11"/>
        <end position="24"/>
    </location>
</feature>
<dbReference type="Proteomes" id="UP000727407">
    <property type="component" value="Unassembled WGS sequence"/>
</dbReference>
<organism evidence="2 3">
    <name type="scientific">Clarias magur</name>
    <name type="common">Asian catfish</name>
    <name type="synonym">Macropteronotus magur</name>
    <dbReference type="NCBI Taxonomy" id="1594786"/>
    <lineage>
        <taxon>Eukaryota</taxon>
        <taxon>Metazoa</taxon>
        <taxon>Chordata</taxon>
        <taxon>Craniata</taxon>
        <taxon>Vertebrata</taxon>
        <taxon>Euteleostomi</taxon>
        <taxon>Actinopterygii</taxon>
        <taxon>Neopterygii</taxon>
        <taxon>Teleostei</taxon>
        <taxon>Ostariophysi</taxon>
        <taxon>Siluriformes</taxon>
        <taxon>Clariidae</taxon>
        <taxon>Clarias</taxon>
    </lineage>
</organism>
<sequence length="92" mass="10127">MSGSRPLEQRPSGNKPLNSINSKEQTSHLHHLQGTNLSPPSSPRNKHLNSITSKKQTSQLHHLQERNISTPSPPRNKPLNSITSIPPTAKSN</sequence>
<reference evidence="2" key="1">
    <citation type="submission" date="2020-07" db="EMBL/GenBank/DDBJ databases">
        <title>Clarias magur genome sequencing, assembly and annotation.</title>
        <authorList>
            <person name="Kushwaha B."/>
            <person name="Kumar R."/>
            <person name="Das P."/>
            <person name="Joshi C.G."/>
            <person name="Kumar D."/>
            <person name="Nagpure N.S."/>
            <person name="Pandey M."/>
            <person name="Agarwal S."/>
            <person name="Srivastava S."/>
            <person name="Singh M."/>
            <person name="Sahoo L."/>
            <person name="Jayasankar P."/>
            <person name="Meher P.K."/>
            <person name="Koringa P.G."/>
            <person name="Iquebal M.A."/>
            <person name="Das S.P."/>
            <person name="Bit A."/>
            <person name="Patnaik S."/>
            <person name="Patel N."/>
            <person name="Shah T.M."/>
            <person name="Hinsu A."/>
            <person name="Jena J.K."/>
        </authorList>
    </citation>
    <scope>NUCLEOTIDE SEQUENCE</scope>
    <source>
        <strain evidence="2">CIFAMagur01</strain>
        <tissue evidence="2">Testis</tissue>
    </source>
</reference>
<dbReference type="EMBL" id="QNUK01000294">
    <property type="protein sequence ID" value="KAF5896055.1"/>
    <property type="molecule type" value="Genomic_DNA"/>
</dbReference>
<dbReference type="AlphaFoldDB" id="A0A8J4XCQ1"/>
<evidence type="ECO:0000313" key="2">
    <source>
        <dbReference type="EMBL" id="KAF5896055.1"/>
    </source>
</evidence>
<comment type="caution">
    <text evidence="2">The sequence shown here is derived from an EMBL/GenBank/DDBJ whole genome shotgun (WGS) entry which is preliminary data.</text>
</comment>
<feature type="compositionally biased region" description="Polar residues" evidence="1">
    <location>
        <begin position="48"/>
        <end position="70"/>
    </location>
</feature>